<feature type="transmembrane region" description="Helical" evidence="8">
    <location>
        <begin position="45"/>
        <end position="64"/>
    </location>
</feature>
<keyword evidence="6 8" id="KW-1133">Transmembrane helix</keyword>
<evidence type="ECO:0000256" key="4">
    <source>
        <dbReference type="ARBA" id="ARBA00022692"/>
    </source>
</evidence>
<evidence type="ECO:0000256" key="5">
    <source>
        <dbReference type="ARBA" id="ARBA00022960"/>
    </source>
</evidence>
<evidence type="ECO:0000256" key="3">
    <source>
        <dbReference type="ARBA" id="ARBA00022475"/>
    </source>
</evidence>
<evidence type="ECO:0000256" key="7">
    <source>
        <dbReference type="ARBA" id="ARBA00023136"/>
    </source>
</evidence>
<evidence type="ECO:0000313" key="9">
    <source>
        <dbReference type="EMBL" id="SEM56503.1"/>
    </source>
</evidence>
<name>A0ABY1AAU4_9LACO</name>
<keyword evidence="3" id="KW-1003">Cell membrane</keyword>
<evidence type="ECO:0000256" key="2">
    <source>
        <dbReference type="ARBA" id="ARBA00007776"/>
    </source>
</evidence>
<keyword evidence="4 8" id="KW-0812">Transmembrane</keyword>
<reference evidence="9 10" key="1">
    <citation type="submission" date="2016-10" db="EMBL/GenBank/DDBJ databases">
        <authorList>
            <person name="Varghese N."/>
            <person name="Submissions S."/>
        </authorList>
    </citation>
    <scope>NUCLEOTIDE SEQUENCE [LARGE SCALE GENOMIC DNA]</scope>
    <source>
        <strain evidence="9 10">WC1T17</strain>
    </source>
</reference>
<comment type="subcellular location">
    <subcellularLocation>
        <location evidence="1">Cell membrane</location>
        <topology evidence="1">Multi-pass membrane protein</topology>
    </subcellularLocation>
</comment>
<evidence type="ECO:0000313" key="10">
    <source>
        <dbReference type="Proteomes" id="UP000182089"/>
    </source>
</evidence>
<organism evidence="9 10">
    <name type="scientific">Ligilactobacillus ruminis</name>
    <dbReference type="NCBI Taxonomy" id="1623"/>
    <lineage>
        <taxon>Bacteria</taxon>
        <taxon>Bacillati</taxon>
        <taxon>Bacillota</taxon>
        <taxon>Bacilli</taxon>
        <taxon>Lactobacillales</taxon>
        <taxon>Lactobacillaceae</taxon>
        <taxon>Ligilactobacillus</taxon>
    </lineage>
</organism>
<dbReference type="NCBIfam" id="TIGR03426">
    <property type="entry name" value="shape_MreD"/>
    <property type="match status" value="1"/>
</dbReference>
<dbReference type="EMBL" id="FOCC01000004">
    <property type="protein sequence ID" value="SEM56503.1"/>
    <property type="molecule type" value="Genomic_DNA"/>
</dbReference>
<dbReference type="InterPro" id="IPR007227">
    <property type="entry name" value="Cell_shape_determining_MreD"/>
</dbReference>
<dbReference type="Proteomes" id="UP000182089">
    <property type="component" value="Unassembled WGS sequence"/>
</dbReference>
<feature type="transmembrane region" description="Helical" evidence="8">
    <location>
        <begin position="76"/>
        <end position="94"/>
    </location>
</feature>
<feature type="transmembrane region" description="Helical" evidence="8">
    <location>
        <begin position="12"/>
        <end position="33"/>
    </location>
</feature>
<feature type="transmembrane region" description="Helical" evidence="8">
    <location>
        <begin position="106"/>
        <end position="126"/>
    </location>
</feature>
<keyword evidence="7 8" id="KW-0472">Membrane</keyword>
<comment type="caution">
    <text evidence="9">The sequence shown here is derived from an EMBL/GenBank/DDBJ whole genome shotgun (WGS) entry which is preliminary data.</text>
</comment>
<protein>
    <submittedName>
        <fullName evidence="9">Rod shape-determining protein MreD</fullName>
    </submittedName>
</protein>
<gene>
    <name evidence="9" type="ORF">SAMN05216431_104131</name>
</gene>
<evidence type="ECO:0000256" key="8">
    <source>
        <dbReference type="SAM" id="Phobius"/>
    </source>
</evidence>
<proteinExistence type="inferred from homology"/>
<comment type="similarity">
    <text evidence="2">Belongs to the MreD family.</text>
</comment>
<evidence type="ECO:0000256" key="6">
    <source>
        <dbReference type="ARBA" id="ARBA00022989"/>
    </source>
</evidence>
<accession>A0ABY1AAU4</accession>
<feature type="transmembrane region" description="Helical" evidence="8">
    <location>
        <begin position="146"/>
        <end position="164"/>
    </location>
</feature>
<evidence type="ECO:0000256" key="1">
    <source>
        <dbReference type="ARBA" id="ARBA00004651"/>
    </source>
</evidence>
<sequence>MAESRMKFVFPIGLLLAFVLDGVCSKIFAGYFFTSSIAVESRLLLLWFVLAIFLTDDTIEHIYIWAFCAGIFYDMYYTSFLGLMALLLPFLVYLNRAVFPFFKSSFIVVLLIYLIDVTLLTTLNYWAMTLIGQAGVSLASYVTQVLWPTLIYNLALLVVLFVPLRRIFVE</sequence>
<dbReference type="Pfam" id="PF04093">
    <property type="entry name" value="MreD"/>
    <property type="match status" value="1"/>
</dbReference>
<keyword evidence="5" id="KW-0133">Cell shape</keyword>